<dbReference type="InterPro" id="IPR011042">
    <property type="entry name" value="6-blade_b-propeller_TolB-like"/>
</dbReference>
<accession>A0A3E2BLS4</accession>
<dbReference type="Proteomes" id="UP000257323">
    <property type="component" value="Unassembled WGS sequence"/>
</dbReference>
<organism evidence="1 2">
    <name type="scientific">Candidatus Saccharicenans subterraneus</name>
    <dbReference type="NCBI Taxonomy" id="2508984"/>
    <lineage>
        <taxon>Bacteria</taxon>
        <taxon>Candidatus Aminicenantota</taxon>
        <taxon>Candidatus Aminicenantia</taxon>
        <taxon>Candidatus Aminicenantales</taxon>
        <taxon>Candidatus Saccharicenantaceae</taxon>
        <taxon>Candidatus Saccharicenans</taxon>
    </lineage>
</organism>
<evidence type="ECO:0000313" key="1">
    <source>
        <dbReference type="EMBL" id="RFT15556.1"/>
    </source>
</evidence>
<sequence>MRIQSFDENGNHLNSFRLFRFYTSMERTNDGLFFGAPAFHQTSTGLVDLLTDKGELLATFGDCLNYSSDNKNFNLDNSIVISVSDAGDLWVAFKHYPIIRRYSKRGELLTEFHIDHPIMNRQAAANRKGEVLLTNQRAQARIIVINAIRSFENNIYILRTHPCLEIMALDLNGNISAIYYWSEDLSYSSLDFLLRREGERIEFYVLNLESQKIDIFNHLREISS</sequence>
<dbReference type="EMBL" id="QUAH01000008">
    <property type="protein sequence ID" value="RFT15556.1"/>
    <property type="molecule type" value="Genomic_DNA"/>
</dbReference>
<gene>
    <name evidence="1" type="ORF">OP8BY_0204</name>
</gene>
<dbReference type="AlphaFoldDB" id="A0A3E2BLS4"/>
<evidence type="ECO:0000313" key="2">
    <source>
        <dbReference type="Proteomes" id="UP000257323"/>
    </source>
</evidence>
<reference evidence="1 2" key="1">
    <citation type="submission" date="2018-08" db="EMBL/GenBank/DDBJ databases">
        <title>Genome analysis of the thermophilic bacterium of the candidate phylum Aminicenantes from deep subsurface aquifer revealed its physiology and ecological role.</title>
        <authorList>
            <person name="Kadnikov V.V."/>
            <person name="Mardanov A.V."/>
            <person name="Beletsky A.V."/>
            <person name="Karnachuk O.V."/>
            <person name="Ravin N.V."/>
        </authorList>
    </citation>
    <scope>NUCLEOTIDE SEQUENCE [LARGE SCALE GENOMIC DNA]</scope>
    <source>
        <strain evidence="1">BY38</strain>
    </source>
</reference>
<comment type="caution">
    <text evidence="1">The sequence shown here is derived from an EMBL/GenBank/DDBJ whole genome shotgun (WGS) entry which is preliminary data.</text>
</comment>
<name>A0A3E2BLS4_9BACT</name>
<dbReference type="Gene3D" id="2.120.10.30">
    <property type="entry name" value="TolB, C-terminal domain"/>
    <property type="match status" value="1"/>
</dbReference>
<protein>
    <submittedName>
        <fullName evidence="1">Uncharacterized protein</fullName>
    </submittedName>
</protein>
<proteinExistence type="predicted"/>